<evidence type="ECO:0000313" key="1">
    <source>
        <dbReference type="Proteomes" id="UP000095280"/>
    </source>
</evidence>
<dbReference type="Proteomes" id="UP000095280">
    <property type="component" value="Unplaced"/>
</dbReference>
<keyword evidence="1" id="KW-1185">Reference proteome</keyword>
<accession>A0A1I8FMQ9</accession>
<reference evidence="2" key="1">
    <citation type="submission" date="2016-11" db="UniProtKB">
        <authorList>
            <consortium name="WormBaseParasite"/>
        </authorList>
    </citation>
    <scope>IDENTIFICATION</scope>
</reference>
<evidence type="ECO:0000313" key="2">
    <source>
        <dbReference type="WBParaSite" id="maker-unitig_39214-snap-gene-0.1-mRNA-1"/>
    </source>
</evidence>
<protein>
    <submittedName>
        <fullName evidence="2">Kinesin motor domain-containing protein</fullName>
    </submittedName>
</protein>
<proteinExistence type="predicted"/>
<sequence>MLCKLCSPEALLDSAIGKANRRINSQATVSVIN</sequence>
<organism evidence="1 2">
    <name type="scientific">Macrostomum lignano</name>
    <dbReference type="NCBI Taxonomy" id="282301"/>
    <lineage>
        <taxon>Eukaryota</taxon>
        <taxon>Metazoa</taxon>
        <taxon>Spiralia</taxon>
        <taxon>Lophotrochozoa</taxon>
        <taxon>Platyhelminthes</taxon>
        <taxon>Rhabditophora</taxon>
        <taxon>Macrostomorpha</taxon>
        <taxon>Macrostomida</taxon>
        <taxon>Macrostomidae</taxon>
        <taxon>Macrostomum</taxon>
    </lineage>
</organism>
<name>A0A1I8FMQ9_9PLAT</name>
<dbReference type="WBParaSite" id="maker-unitig_39214-snap-gene-0.1-mRNA-1">
    <property type="protein sequence ID" value="maker-unitig_39214-snap-gene-0.1-mRNA-1"/>
    <property type="gene ID" value="maker-unitig_39214-snap-gene-0.1"/>
</dbReference>
<dbReference type="AlphaFoldDB" id="A0A1I8FMQ9"/>